<keyword evidence="4" id="KW-0969">Cilium</keyword>
<keyword evidence="5" id="KW-1185">Reference proteome</keyword>
<reference evidence="4 5" key="1">
    <citation type="submission" date="2019-12" db="EMBL/GenBank/DDBJ databases">
        <title>Draft Genome Sequences of Six Type Strains of the Genus Massilia.</title>
        <authorList>
            <person name="Miess H."/>
            <person name="Frediansyah A."/>
            <person name="Goeker M."/>
            <person name="Gross H."/>
        </authorList>
    </citation>
    <scope>NUCLEOTIDE SEQUENCE [LARGE SCALE GENOMIC DNA]</scope>
    <source>
        <strain evidence="4 5">DSM 26639</strain>
    </source>
</reference>
<keyword evidence="3" id="KW-1005">Bacterial flagellum biogenesis</keyword>
<proteinExistence type="inferred from homology"/>
<gene>
    <name evidence="4" type="ORF">GO485_04825</name>
</gene>
<evidence type="ECO:0000256" key="1">
    <source>
        <dbReference type="ARBA" id="ARBA00002397"/>
    </source>
</evidence>
<keyword evidence="4" id="KW-0282">Flagellum</keyword>
<dbReference type="SUPFAM" id="SSF140566">
    <property type="entry name" value="FlgN-like"/>
    <property type="match status" value="1"/>
</dbReference>
<accession>A0ABX6G0N2</accession>
<dbReference type="InterPro" id="IPR036679">
    <property type="entry name" value="FlgN-like_sf"/>
</dbReference>
<sequence>MSRQDAMKQFLQGVADDQAGYRALLDLLAQQFQAAIHHQQERLGEIAAAIGTLVDTLEARRARRVELATRLTGPQPAIERVFALLRPESRTRVESDWKALEQMVLAAKAAGKRNGELLAEQYTIMQRVLHGEDQTYEPA</sequence>
<dbReference type="Gene3D" id="1.20.58.300">
    <property type="entry name" value="FlgN-like"/>
    <property type="match status" value="1"/>
</dbReference>
<evidence type="ECO:0000313" key="4">
    <source>
        <dbReference type="EMBL" id="QGZ42936.1"/>
    </source>
</evidence>
<comment type="similarity">
    <text evidence="2">Belongs to the FlgN family.</text>
</comment>
<dbReference type="Pfam" id="PF05130">
    <property type="entry name" value="FlgN"/>
    <property type="match status" value="1"/>
</dbReference>
<evidence type="ECO:0000256" key="2">
    <source>
        <dbReference type="ARBA" id="ARBA00007703"/>
    </source>
</evidence>
<evidence type="ECO:0000313" key="5">
    <source>
        <dbReference type="Proteomes" id="UP000437862"/>
    </source>
</evidence>
<dbReference type="EMBL" id="CP046904">
    <property type="protein sequence ID" value="QGZ42936.1"/>
    <property type="molecule type" value="Genomic_DNA"/>
</dbReference>
<name>A0ABX6G0N2_9BURK</name>
<dbReference type="Proteomes" id="UP000437862">
    <property type="component" value="Chromosome"/>
</dbReference>
<comment type="function">
    <text evidence="1">Required for the efficient initiation of filament assembly.</text>
</comment>
<evidence type="ECO:0000256" key="3">
    <source>
        <dbReference type="ARBA" id="ARBA00022795"/>
    </source>
</evidence>
<keyword evidence="4" id="KW-0966">Cell projection</keyword>
<protein>
    <submittedName>
        <fullName evidence="4">Flagellar protein FlgN</fullName>
    </submittedName>
</protein>
<organism evidence="4 5">
    <name type="scientific">Pseudoduganella flava</name>
    <dbReference type="NCBI Taxonomy" id="871742"/>
    <lineage>
        <taxon>Bacteria</taxon>
        <taxon>Pseudomonadati</taxon>
        <taxon>Pseudomonadota</taxon>
        <taxon>Betaproteobacteria</taxon>
        <taxon>Burkholderiales</taxon>
        <taxon>Oxalobacteraceae</taxon>
        <taxon>Telluria group</taxon>
        <taxon>Pseudoduganella</taxon>
    </lineage>
</organism>
<dbReference type="InterPro" id="IPR007809">
    <property type="entry name" value="FlgN-like"/>
</dbReference>